<protein>
    <submittedName>
        <fullName evidence="2">Alpha/beta hydrolase family protein</fullName>
    </submittedName>
</protein>
<dbReference type="SUPFAM" id="SSF53474">
    <property type="entry name" value="alpha/beta-Hydrolases"/>
    <property type="match status" value="1"/>
</dbReference>
<sequence length="236" mass="25553">MLIPTATEPRLRVIDPPGSVPVKAIVMVLHGGSETGRQRAHRLRLAYLRMLPFGTNLAASTVDDGVAVWLLRYRYRGWNAPHEDPIEDARWALARARERHPGVPVVLVGHSMGGRVALRVAGDEAVAGVCALAPWTPSGEPVDQLAGRTVLIAHGDRDTTTLPADSYAYALRAKEITDSVCRLTVRGEGHALLRKAGVWTALVRSFTKGVLGLEPLDDKITEALRKPSPDGLDVMV</sequence>
<dbReference type="RefSeq" id="WP_130343233.1">
    <property type="nucleotide sequence ID" value="NZ_SGWQ01000002.1"/>
</dbReference>
<evidence type="ECO:0000313" key="3">
    <source>
        <dbReference type="Proteomes" id="UP000294257"/>
    </source>
</evidence>
<dbReference type="Pfam" id="PF12697">
    <property type="entry name" value="Abhydrolase_6"/>
    <property type="match status" value="1"/>
</dbReference>
<reference evidence="2 3" key="1">
    <citation type="submission" date="2019-02" db="EMBL/GenBank/DDBJ databases">
        <title>Genomic Encyclopedia of Type Strains, Phase IV (KMG-IV): sequencing the most valuable type-strain genomes for metagenomic binning, comparative biology and taxonomic classification.</title>
        <authorList>
            <person name="Goeker M."/>
        </authorList>
    </citation>
    <scope>NUCLEOTIDE SEQUENCE [LARGE SCALE GENOMIC DNA]</scope>
    <source>
        <strain evidence="2 3">DSM 101727</strain>
    </source>
</reference>
<evidence type="ECO:0000313" key="2">
    <source>
        <dbReference type="EMBL" id="RZS43379.1"/>
    </source>
</evidence>
<dbReference type="EMBL" id="SGWQ01000002">
    <property type="protein sequence ID" value="RZS43379.1"/>
    <property type="molecule type" value="Genomic_DNA"/>
</dbReference>
<dbReference type="OrthoDB" id="3366509at2"/>
<keyword evidence="3" id="KW-1185">Reference proteome</keyword>
<accession>A0A4Q7L1J0</accession>
<evidence type="ECO:0000259" key="1">
    <source>
        <dbReference type="Pfam" id="PF12697"/>
    </source>
</evidence>
<keyword evidence="2" id="KW-0378">Hydrolase</keyword>
<dbReference type="InterPro" id="IPR029058">
    <property type="entry name" value="AB_hydrolase_fold"/>
</dbReference>
<dbReference type="Gene3D" id="3.40.50.1820">
    <property type="entry name" value="alpha/beta hydrolase"/>
    <property type="match status" value="1"/>
</dbReference>
<proteinExistence type="predicted"/>
<dbReference type="GO" id="GO:0016787">
    <property type="term" value="F:hydrolase activity"/>
    <property type="evidence" value="ECO:0007669"/>
    <property type="project" value="UniProtKB-KW"/>
</dbReference>
<feature type="domain" description="AB hydrolase-1" evidence="1">
    <location>
        <begin position="28"/>
        <end position="175"/>
    </location>
</feature>
<dbReference type="AlphaFoldDB" id="A0A4Q7L1J0"/>
<dbReference type="InterPro" id="IPR000073">
    <property type="entry name" value="AB_hydrolase_1"/>
</dbReference>
<gene>
    <name evidence="2" type="ORF">EV193_102358</name>
</gene>
<organism evidence="2 3">
    <name type="scientific">Herbihabitans rhizosphaerae</name>
    <dbReference type="NCBI Taxonomy" id="1872711"/>
    <lineage>
        <taxon>Bacteria</taxon>
        <taxon>Bacillati</taxon>
        <taxon>Actinomycetota</taxon>
        <taxon>Actinomycetes</taxon>
        <taxon>Pseudonocardiales</taxon>
        <taxon>Pseudonocardiaceae</taxon>
        <taxon>Herbihabitans</taxon>
    </lineage>
</organism>
<dbReference type="Proteomes" id="UP000294257">
    <property type="component" value="Unassembled WGS sequence"/>
</dbReference>
<comment type="caution">
    <text evidence="2">The sequence shown here is derived from an EMBL/GenBank/DDBJ whole genome shotgun (WGS) entry which is preliminary data.</text>
</comment>
<name>A0A4Q7L1J0_9PSEU</name>